<evidence type="ECO:0000256" key="9">
    <source>
        <dbReference type="ARBA" id="ARBA00023027"/>
    </source>
</evidence>
<comment type="caution">
    <text evidence="12">The sequence shown here is derived from an EMBL/GenBank/DDBJ whole genome shotgun (WGS) entry which is preliminary data.</text>
</comment>
<dbReference type="HAMAP" id="MF_01037">
    <property type="entry name" value="TrmFO"/>
    <property type="match status" value="1"/>
</dbReference>
<comment type="catalytic activity">
    <reaction evidence="10">
        <text>uridine(54) in tRNA + (6R)-5,10-methylene-5,6,7,8-tetrahydrofolate + NADH + H(+) = 5-methyluridine(54) in tRNA + (6S)-5,6,7,8-tetrahydrofolate + NAD(+)</text>
        <dbReference type="Rhea" id="RHEA:16873"/>
        <dbReference type="Rhea" id="RHEA-COMP:10167"/>
        <dbReference type="Rhea" id="RHEA-COMP:10193"/>
        <dbReference type="ChEBI" id="CHEBI:15378"/>
        <dbReference type="ChEBI" id="CHEBI:15636"/>
        <dbReference type="ChEBI" id="CHEBI:57453"/>
        <dbReference type="ChEBI" id="CHEBI:57540"/>
        <dbReference type="ChEBI" id="CHEBI:57945"/>
        <dbReference type="ChEBI" id="CHEBI:65315"/>
        <dbReference type="ChEBI" id="CHEBI:74447"/>
        <dbReference type="EC" id="2.1.1.74"/>
    </reaction>
</comment>
<comment type="function">
    <text evidence="10">Catalyzes the folate-dependent formation of 5-methyl-uridine at position 54 (M-5-U54) in all tRNAs.</text>
</comment>
<comment type="cofactor">
    <cofactor evidence="1 10">
        <name>FAD</name>
        <dbReference type="ChEBI" id="CHEBI:57692"/>
    </cofactor>
</comment>
<evidence type="ECO:0000256" key="1">
    <source>
        <dbReference type="ARBA" id="ARBA00001974"/>
    </source>
</evidence>
<keyword evidence="4 10" id="KW-0285">Flavoprotein</keyword>
<dbReference type="PANTHER" id="PTHR11806">
    <property type="entry name" value="GLUCOSE INHIBITED DIVISION PROTEIN A"/>
    <property type="match status" value="1"/>
</dbReference>
<keyword evidence="7 10" id="KW-0274">FAD</keyword>
<reference evidence="12" key="2">
    <citation type="journal article" date="2021" name="PeerJ">
        <title>Extensive microbial diversity within the chicken gut microbiome revealed by metagenomics and culture.</title>
        <authorList>
            <person name="Gilroy R."/>
            <person name="Ravi A."/>
            <person name="Getino M."/>
            <person name="Pursley I."/>
            <person name="Horton D.L."/>
            <person name="Alikhan N.F."/>
            <person name="Baker D."/>
            <person name="Gharbi K."/>
            <person name="Hall N."/>
            <person name="Watson M."/>
            <person name="Adriaenssens E.M."/>
            <person name="Foster-Nyarko E."/>
            <person name="Jarju S."/>
            <person name="Secka A."/>
            <person name="Antonio M."/>
            <person name="Oren A."/>
            <person name="Chaudhuri R.R."/>
            <person name="La Ragione R."/>
            <person name="Hildebrand F."/>
            <person name="Pallen M.J."/>
        </authorList>
    </citation>
    <scope>NUCLEOTIDE SEQUENCE</scope>
    <source>
        <strain evidence="12">23406</strain>
    </source>
</reference>
<keyword evidence="2 10" id="KW-0963">Cytoplasm</keyword>
<dbReference type="EC" id="2.1.1.74" evidence="10"/>
<keyword evidence="9 10" id="KW-0520">NAD</keyword>
<dbReference type="NCBIfam" id="TIGR00137">
    <property type="entry name" value="gid_trmFO"/>
    <property type="match status" value="1"/>
</dbReference>
<keyword evidence="3 10" id="KW-0489">Methyltransferase</keyword>
<feature type="domain" description="MnmG N-terminal" evidence="11">
    <location>
        <begin position="3"/>
        <end position="362"/>
    </location>
</feature>
<dbReference type="SUPFAM" id="SSF51905">
    <property type="entry name" value="FAD/NAD(P)-binding domain"/>
    <property type="match status" value="1"/>
</dbReference>
<gene>
    <name evidence="10 12" type="primary">trmFO</name>
    <name evidence="12" type="ORF">IAB14_05110</name>
</gene>
<keyword evidence="6 10" id="KW-0819">tRNA processing</keyword>
<dbReference type="Gene3D" id="3.50.50.60">
    <property type="entry name" value="FAD/NAD(P)-binding domain"/>
    <property type="match status" value="2"/>
</dbReference>
<comment type="subcellular location">
    <subcellularLocation>
        <location evidence="10">Cytoplasm</location>
    </subcellularLocation>
</comment>
<name>A0A9D1SXA2_9FIRM</name>
<dbReference type="InterPro" id="IPR040131">
    <property type="entry name" value="MnmG_N"/>
</dbReference>
<dbReference type="GO" id="GO:0050660">
    <property type="term" value="F:flavin adenine dinucleotide binding"/>
    <property type="evidence" value="ECO:0007669"/>
    <property type="project" value="UniProtKB-UniRule"/>
</dbReference>
<proteinExistence type="inferred from homology"/>
<evidence type="ECO:0000256" key="8">
    <source>
        <dbReference type="ARBA" id="ARBA00022857"/>
    </source>
</evidence>
<evidence type="ECO:0000256" key="2">
    <source>
        <dbReference type="ARBA" id="ARBA00022490"/>
    </source>
</evidence>
<protein>
    <recommendedName>
        <fullName evidence="10">Methylenetetrahydrofolate--tRNA-(uracil-5-)-methyltransferase TrmFO</fullName>
        <ecNumber evidence="10">2.1.1.74</ecNumber>
    </recommendedName>
    <alternativeName>
        <fullName evidence="10">Folate-dependent tRNA (uracil-5-)-methyltransferase</fullName>
    </alternativeName>
    <alternativeName>
        <fullName evidence="10">Folate-dependent tRNA(M-5-U54)-methyltransferase</fullName>
    </alternativeName>
</protein>
<dbReference type="GO" id="GO:0002098">
    <property type="term" value="P:tRNA wobble uridine modification"/>
    <property type="evidence" value="ECO:0007669"/>
    <property type="project" value="TreeGrafter"/>
</dbReference>
<evidence type="ECO:0000256" key="3">
    <source>
        <dbReference type="ARBA" id="ARBA00022603"/>
    </source>
</evidence>
<evidence type="ECO:0000259" key="11">
    <source>
        <dbReference type="Pfam" id="PF01134"/>
    </source>
</evidence>
<dbReference type="NCBIfam" id="NF003739">
    <property type="entry name" value="PRK05335.1"/>
    <property type="match status" value="1"/>
</dbReference>
<dbReference type="Pfam" id="PF01134">
    <property type="entry name" value="GIDA"/>
    <property type="match status" value="1"/>
</dbReference>
<keyword evidence="5 10" id="KW-0808">Transferase</keyword>
<evidence type="ECO:0000256" key="4">
    <source>
        <dbReference type="ARBA" id="ARBA00022630"/>
    </source>
</evidence>
<dbReference type="GO" id="GO:0047151">
    <property type="term" value="F:tRNA (uracil(54)-C5)-methyltransferase activity, 5,10-methylenetetrahydrofolate-dependent"/>
    <property type="evidence" value="ECO:0007669"/>
    <property type="project" value="UniProtKB-UniRule"/>
</dbReference>
<reference evidence="12" key="1">
    <citation type="submission" date="2020-10" db="EMBL/GenBank/DDBJ databases">
        <authorList>
            <person name="Gilroy R."/>
        </authorList>
    </citation>
    <scope>NUCLEOTIDE SEQUENCE</scope>
    <source>
        <strain evidence="12">23406</strain>
    </source>
</reference>
<dbReference type="GO" id="GO:0030488">
    <property type="term" value="P:tRNA methylation"/>
    <property type="evidence" value="ECO:0007669"/>
    <property type="project" value="TreeGrafter"/>
</dbReference>
<dbReference type="AlphaFoldDB" id="A0A9D1SXA2"/>
<dbReference type="PANTHER" id="PTHR11806:SF2">
    <property type="entry name" value="METHYLENETETRAHYDROFOLATE--TRNA-(URACIL-5-)-METHYLTRANSFERASE TRMFO"/>
    <property type="match status" value="1"/>
</dbReference>
<evidence type="ECO:0000313" key="13">
    <source>
        <dbReference type="Proteomes" id="UP000886891"/>
    </source>
</evidence>
<comment type="catalytic activity">
    <reaction evidence="10">
        <text>uridine(54) in tRNA + (6R)-5,10-methylene-5,6,7,8-tetrahydrofolate + NADPH + H(+) = 5-methyluridine(54) in tRNA + (6S)-5,6,7,8-tetrahydrofolate + NADP(+)</text>
        <dbReference type="Rhea" id="RHEA:62372"/>
        <dbReference type="Rhea" id="RHEA-COMP:10167"/>
        <dbReference type="Rhea" id="RHEA-COMP:10193"/>
        <dbReference type="ChEBI" id="CHEBI:15378"/>
        <dbReference type="ChEBI" id="CHEBI:15636"/>
        <dbReference type="ChEBI" id="CHEBI:57453"/>
        <dbReference type="ChEBI" id="CHEBI:57783"/>
        <dbReference type="ChEBI" id="CHEBI:58349"/>
        <dbReference type="ChEBI" id="CHEBI:65315"/>
        <dbReference type="ChEBI" id="CHEBI:74447"/>
        <dbReference type="EC" id="2.1.1.74"/>
    </reaction>
</comment>
<dbReference type="Proteomes" id="UP000886891">
    <property type="component" value="Unassembled WGS sequence"/>
</dbReference>
<accession>A0A9D1SXA2</accession>
<evidence type="ECO:0000256" key="10">
    <source>
        <dbReference type="HAMAP-Rule" id="MF_01037"/>
    </source>
</evidence>
<dbReference type="GO" id="GO:0005829">
    <property type="term" value="C:cytosol"/>
    <property type="evidence" value="ECO:0007669"/>
    <property type="project" value="TreeGrafter"/>
</dbReference>
<feature type="binding site" evidence="10">
    <location>
        <begin position="7"/>
        <end position="12"/>
    </location>
    <ligand>
        <name>FAD</name>
        <dbReference type="ChEBI" id="CHEBI:57692"/>
    </ligand>
</feature>
<dbReference type="InterPro" id="IPR002218">
    <property type="entry name" value="MnmG-rel"/>
</dbReference>
<dbReference type="InterPro" id="IPR036188">
    <property type="entry name" value="FAD/NAD-bd_sf"/>
</dbReference>
<organism evidence="12 13">
    <name type="scientific">Candidatus Stercoripulliclostridium merdipullorum</name>
    <dbReference type="NCBI Taxonomy" id="2840952"/>
    <lineage>
        <taxon>Bacteria</taxon>
        <taxon>Bacillati</taxon>
        <taxon>Bacillota</taxon>
        <taxon>Clostridia</taxon>
        <taxon>Eubacteriales</taxon>
        <taxon>Candidatus Stercoripulliclostridium</taxon>
    </lineage>
</organism>
<keyword evidence="8 10" id="KW-0521">NADP</keyword>
<evidence type="ECO:0000256" key="5">
    <source>
        <dbReference type="ARBA" id="ARBA00022679"/>
    </source>
</evidence>
<dbReference type="EMBL" id="DVOH01000038">
    <property type="protein sequence ID" value="HIV00473.1"/>
    <property type="molecule type" value="Genomic_DNA"/>
</dbReference>
<evidence type="ECO:0000313" key="12">
    <source>
        <dbReference type="EMBL" id="HIV00473.1"/>
    </source>
</evidence>
<evidence type="ECO:0000256" key="6">
    <source>
        <dbReference type="ARBA" id="ARBA00022694"/>
    </source>
</evidence>
<comment type="similarity">
    <text evidence="10">Belongs to the MnmG family. TrmFO subfamily.</text>
</comment>
<dbReference type="InterPro" id="IPR004417">
    <property type="entry name" value="TrmFO"/>
</dbReference>
<sequence>MRLTVVGGGLAGVEAAYQMLKRGYAVDLYEMRPSKTTPAHRTGDLAELICSNSLKSEAPDTAQGALKAEMRMADSLILKAADLSRVPAGGALAVDRGLFSQSVGKLLKQFSNLAIIRDEVTEIPSEAVVAPGPLASDAIARAIAERTGKDGLHFFDAVAPIVTAESVDMRYAFYGARYGKGTPDYLNCPMSEAEYLAFREALVSAETVVLHSFEKGDVFEGCMPVEVMAKRGVDTLRFGPLRPVGIYDADGKRAYAVVQLRKEDNHDGLLNLVGFQTNLKFGEQKRVFSMIPALRDAEFVRYGVMHRNTYLDSPGFLDAAFGVIGSPTTFFAGQITGVEGYMESAMSGMIAGINLVRRLEGKPDFLPPPTTMCGSLARYVAAPNTAFQPMHVSFSLLPPLGFKAGGKAERKRAYAERAVKDFQKYIEEVQL</sequence>
<evidence type="ECO:0000256" key="7">
    <source>
        <dbReference type="ARBA" id="ARBA00022827"/>
    </source>
</evidence>